<name>A0ABU1GRF3_9GAMM</name>
<dbReference type="EMBL" id="JARWAL010000035">
    <property type="protein sequence ID" value="MDR5894415.1"/>
    <property type="molecule type" value="Genomic_DNA"/>
</dbReference>
<keyword evidence="1" id="KW-1133">Transmembrane helix</keyword>
<accession>A0ABU1GRF3</accession>
<keyword evidence="3" id="KW-1185">Reference proteome</keyword>
<dbReference type="Proteomes" id="UP001252270">
    <property type="component" value="Unassembled WGS sequence"/>
</dbReference>
<organism evidence="2 3">
    <name type="scientific">Halomonas mongoliensis</name>
    <dbReference type="NCBI Taxonomy" id="321265"/>
    <lineage>
        <taxon>Bacteria</taxon>
        <taxon>Pseudomonadati</taxon>
        <taxon>Pseudomonadota</taxon>
        <taxon>Gammaproteobacteria</taxon>
        <taxon>Oceanospirillales</taxon>
        <taxon>Halomonadaceae</taxon>
        <taxon>Halomonas</taxon>
    </lineage>
</organism>
<evidence type="ECO:0000313" key="3">
    <source>
        <dbReference type="Proteomes" id="UP001252270"/>
    </source>
</evidence>
<comment type="caution">
    <text evidence="2">The sequence shown here is derived from an EMBL/GenBank/DDBJ whole genome shotgun (WGS) entry which is preliminary data.</text>
</comment>
<feature type="non-terminal residue" evidence="2">
    <location>
        <position position="198"/>
    </location>
</feature>
<sequence length="198" mass="22544">MRATARDLCNLYVRGNWGFSSTLTKIRGFGKHSPPLEKQHRVPGINAGSFNDSVIASNSTFLEIVDSGNRLRGVNSFFALMAAFPVIVGFAFLGYSLLVKSEHMPVFVYFFSLAAALLILLVGFPLFSMGIRWDMFRKTHYPMRFNRVDRKVYAWSQDMGVVTMNWDDIHFYQSKASTSEERRGMGREEVRGYVKDAD</sequence>
<reference evidence="2 3" key="1">
    <citation type="submission" date="2023-04" db="EMBL/GenBank/DDBJ databases">
        <title>A long-awaited taxogenomic arrangement of the family Halomonadaceae.</title>
        <authorList>
            <person name="De La Haba R."/>
            <person name="Chuvochina M."/>
            <person name="Wittouck S."/>
            <person name="Arahal D.R."/>
            <person name="Sanchez-Porro C."/>
            <person name="Hugenholtz P."/>
            <person name="Ventosa A."/>
        </authorList>
    </citation>
    <scope>NUCLEOTIDE SEQUENCE [LARGE SCALE GENOMIC DNA]</scope>
    <source>
        <strain evidence="2 3">DSM 17332</strain>
    </source>
</reference>
<keyword evidence="1" id="KW-0812">Transmembrane</keyword>
<protein>
    <submittedName>
        <fullName evidence="2">Uncharacterized protein</fullName>
    </submittedName>
</protein>
<keyword evidence="1" id="KW-0472">Membrane</keyword>
<proteinExistence type="predicted"/>
<evidence type="ECO:0000313" key="2">
    <source>
        <dbReference type="EMBL" id="MDR5894415.1"/>
    </source>
</evidence>
<evidence type="ECO:0000256" key="1">
    <source>
        <dbReference type="SAM" id="Phobius"/>
    </source>
</evidence>
<gene>
    <name evidence="2" type="ORF">QC820_16635</name>
</gene>
<feature type="transmembrane region" description="Helical" evidence="1">
    <location>
        <begin position="77"/>
        <end position="98"/>
    </location>
</feature>
<feature type="transmembrane region" description="Helical" evidence="1">
    <location>
        <begin position="104"/>
        <end position="127"/>
    </location>
</feature>